<dbReference type="Pfam" id="PF13193">
    <property type="entry name" value="AMP-binding_C"/>
    <property type="match status" value="1"/>
</dbReference>
<keyword evidence="6" id="KW-1185">Reference proteome</keyword>
<evidence type="ECO:0000256" key="2">
    <source>
        <dbReference type="ARBA" id="ARBA00022598"/>
    </source>
</evidence>
<dbReference type="RefSeq" id="WP_042214162.1">
    <property type="nucleotide sequence ID" value="NZ_CP009285.1"/>
</dbReference>
<dbReference type="KEGG" id="pbd:PBOR_19355"/>
<dbReference type="PROSITE" id="PS00455">
    <property type="entry name" value="AMP_BINDING"/>
    <property type="match status" value="1"/>
</dbReference>
<dbReference type="InterPro" id="IPR020845">
    <property type="entry name" value="AMP-binding_CS"/>
</dbReference>
<evidence type="ECO:0000313" key="6">
    <source>
        <dbReference type="Proteomes" id="UP000029518"/>
    </source>
</evidence>
<dbReference type="InterPro" id="IPR045851">
    <property type="entry name" value="AMP-bd_C_sf"/>
</dbReference>
<dbReference type="Gene3D" id="3.40.50.12780">
    <property type="entry name" value="N-terminal domain of ligase-like"/>
    <property type="match status" value="1"/>
</dbReference>
<protein>
    <recommendedName>
        <fullName evidence="7">AMP-dependent synthetase</fullName>
    </recommendedName>
</protein>
<dbReference type="OrthoDB" id="9757771at2"/>
<comment type="similarity">
    <text evidence="1">Belongs to the ATP-dependent AMP-binding enzyme family.</text>
</comment>
<organism evidence="5 6">
    <name type="scientific">Paenibacillus borealis</name>
    <dbReference type="NCBI Taxonomy" id="160799"/>
    <lineage>
        <taxon>Bacteria</taxon>
        <taxon>Bacillati</taxon>
        <taxon>Bacillota</taxon>
        <taxon>Bacilli</taxon>
        <taxon>Bacillales</taxon>
        <taxon>Paenibacillaceae</taxon>
        <taxon>Paenibacillus</taxon>
    </lineage>
</organism>
<reference evidence="5" key="1">
    <citation type="submission" date="2014-08" db="EMBL/GenBank/DDBJ databases">
        <title>Comparative genomics of the Paenibacillus odorifer group.</title>
        <authorList>
            <person name="den Bakker H.C."/>
            <person name="Tsai Y.-C.Y.-C."/>
            <person name="Martin N."/>
            <person name="Korlach J."/>
            <person name="Wiedmann M."/>
        </authorList>
    </citation>
    <scope>NUCLEOTIDE SEQUENCE [LARGE SCALE GENOMIC DNA]</scope>
    <source>
        <strain evidence="5">DSM 13188</strain>
    </source>
</reference>
<dbReference type="Gene3D" id="3.30.300.30">
    <property type="match status" value="1"/>
</dbReference>
<sequence>MIQYERLTIDCVLDTLQRDFPDKPAVVFEQETVTFAQLYDYSITIAGNLLDLGIKKNDKVAVLLPNSLEYLYVYFALFKIGAWIVPVSTRYEPDEIRRILDNSDAETIIYQDRLGIFNYEEILLSELRPELPMIRNYIVLGDEPAAGSLSFAGLLKPLTVPFQDRQLEAIDPEDIAILGYTSGTTGHPKGVMITHRNLVATSYYGGQLLDIHDDIGFSIAPLYAAQGFNAVLVYFVSCITMKWISNFNPNDILTHVAKNGINLFHTQPTMWSLILAMPYCKPGLFKELRKVVVSGSLCTPYLARSIEETTRCTLINAYGIIEATGLVTMTRLDDPPEVRLNTVGRPIEGFEVKIVDGERKELPKGEIGELAIWGYLMKGYYKNEAKTREVIDEEGWLYTGDLACYYKDGVNICIAGRIKDMVIRGGFNVYPVDIEECVLNMDKVEDVSVVGEPDEILGEALAAFVIPRPGVQLTEGEIKAYCRGKIANYKVPDRVHLVSQLPVLESGKVQKNILRSWAVEGIPAESQFLLNDTIVRGMAGEL</sequence>
<accession>A0A089LI64</accession>
<dbReference type="PANTHER" id="PTHR43201:SF5">
    <property type="entry name" value="MEDIUM-CHAIN ACYL-COA LIGASE ACSF2, MITOCHONDRIAL"/>
    <property type="match status" value="1"/>
</dbReference>
<dbReference type="HOGENOM" id="CLU_000022_59_7_9"/>
<dbReference type="EMBL" id="CP009285">
    <property type="protein sequence ID" value="AIQ58843.1"/>
    <property type="molecule type" value="Genomic_DNA"/>
</dbReference>
<dbReference type="Proteomes" id="UP000029518">
    <property type="component" value="Chromosome"/>
</dbReference>
<dbReference type="GO" id="GO:0031956">
    <property type="term" value="F:medium-chain fatty acid-CoA ligase activity"/>
    <property type="evidence" value="ECO:0007669"/>
    <property type="project" value="TreeGrafter"/>
</dbReference>
<keyword evidence="2" id="KW-0436">Ligase</keyword>
<evidence type="ECO:0000259" key="4">
    <source>
        <dbReference type="Pfam" id="PF13193"/>
    </source>
</evidence>
<evidence type="ECO:0000256" key="1">
    <source>
        <dbReference type="ARBA" id="ARBA00006432"/>
    </source>
</evidence>
<evidence type="ECO:0008006" key="7">
    <source>
        <dbReference type="Google" id="ProtNLM"/>
    </source>
</evidence>
<gene>
    <name evidence="5" type="ORF">PBOR_19355</name>
</gene>
<name>A0A089LI64_PAEBO</name>
<feature type="domain" description="AMP-binding enzyme C-terminal" evidence="4">
    <location>
        <begin position="434"/>
        <end position="508"/>
    </location>
</feature>
<evidence type="ECO:0000313" key="5">
    <source>
        <dbReference type="EMBL" id="AIQ58843.1"/>
    </source>
</evidence>
<dbReference type="InterPro" id="IPR000873">
    <property type="entry name" value="AMP-dep_synth/lig_dom"/>
</dbReference>
<feature type="domain" description="AMP-dependent synthetase/ligase" evidence="3">
    <location>
        <begin position="18"/>
        <end position="381"/>
    </location>
</feature>
<proteinExistence type="inferred from homology"/>
<evidence type="ECO:0000259" key="3">
    <source>
        <dbReference type="Pfam" id="PF00501"/>
    </source>
</evidence>
<dbReference type="FunFam" id="3.30.300.30:FF:000008">
    <property type="entry name" value="2,3-dihydroxybenzoate-AMP ligase"/>
    <property type="match status" value="1"/>
</dbReference>
<dbReference type="GO" id="GO:0006631">
    <property type="term" value="P:fatty acid metabolic process"/>
    <property type="evidence" value="ECO:0007669"/>
    <property type="project" value="TreeGrafter"/>
</dbReference>
<dbReference type="AlphaFoldDB" id="A0A089LI64"/>
<dbReference type="SUPFAM" id="SSF56801">
    <property type="entry name" value="Acetyl-CoA synthetase-like"/>
    <property type="match status" value="1"/>
</dbReference>
<dbReference type="InterPro" id="IPR042099">
    <property type="entry name" value="ANL_N_sf"/>
</dbReference>
<dbReference type="PANTHER" id="PTHR43201">
    <property type="entry name" value="ACYL-COA SYNTHETASE"/>
    <property type="match status" value="1"/>
</dbReference>
<dbReference type="InterPro" id="IPR025110">
    <property type="entry name" value="AMP-bd_C"/>
</dbReference>
<dbReference type="Pfam" id="PF00501">
    <property type="entry name" value="AMP-binding"/>
    <property type="match status" value="1"/>
</dbReference>